<dbReference type="Proteomes" id="UP000032180">
    <property type="component" value="Chromosome 5"/>
</dbReference>
<dbReference type="STRING" id="77586.A0A0D9WJM3"/>
<evidence type="ECO:0000256" key="4">
    <source>
        <dbReference type="SAM" id="MobiDB-lite"/>
    </source>
</evidence>
<organism evidence="5 6">
    <name type="scientific">Leersia perrieri</name>
    <dbReference type="NCBI Taxonomy" id="77586"/>
    <lineage>
        <taxon>Eukaryota</taxon>
        <taxon>Viridiplantae</taxon>
        <taxon>Streptophyta</taxon>
        <taxon>Embryophyta</taxon>
        <taxon>Tracheophyta</taxon>
        <taxon>Spermatophyta</taxon>
        <taxon>Magnoliopsida</taxon>
        <taxon>Liliopsida</taxon>
        <taxon>Poales</taxon>
        <taxon>Poaceae</taxon>
        <taxon>BOP clade</taxon>
        <taxon>Oryzoideae</taxon>
        <taxon>Oryzeae</taxon>
        <taxon>Oryzinae</taxon>
        <taxon>Leersia</taxon>
    </lineage>
</organism>
<sequence>MEWPGRGRSFRSRKGKRSAGSSSDKPKQPQRGLGVAQLEKIRIQSEMAAGYLQNPSLGQQPPPVHGIGSLNLEDARSSNSLSSSPSPSFRANINASSPYPIHPNIARRTGVSLQLKRFYSPMHVNVISLMAYGLGSRSGDIRYGEFQSASPIIRHYGLNQPADSINSDDPEDVDLELKL</sequence>
<reference evidence="5" key="3">
    <citation type="submission" date="2015-04" db="UniProtKB">
        <authorList>
            <consortium name="EnsemblPlants"/>
        </authorList>
    </citation>
    <scope>IDENTIFICATION</scope>
</reference>
<dbReference type="EnsemblPlants" id="LPERR05G21170.2">
    <property type="protein sequence ID" value="LPERR05G21170.2"/>
    <property type="gene ID" value="LPERR05G21170"/>
</dbReference>
<evidence type="ECO:0000256" key="1">
    <source>
        <dbReference type="ARBA" id="ARBA00022491"/>
    </source>
</evidence>
<evidence type="ECO:0000256" key="3">
    <source>
        <dbReference type="ARBA" id="ARBA00023163"/>
    </source>
</evidence>
<feature type="region of interest" description="Disordered" evidence="4">
    <location>
        <begin position="160"/>
        <end position="179"/>
    </location>
</feature>
<keyword evidence="6" id="KW-1185">Reference proteome</keyword>
<keyword evidence="1" id="KW-0678">Repressor</keyword>
<protein>
    <submittedName>
        <fullName evidence="5">Uncharacterized protein</fullName>
    </submittedName>
</protein>
<dbReference type="PANTHER" id="PTHR33388">
    <property type="entry name" value="OS01G0212500 PROTEIN"/>
    <property type="match status" value="1"/>
</dbReference>
<dbReference type="PANTHER" id="PTHR33388:SF26">
    <property type="entry name" value="PROTEIN SPEAR3"/>
    <property type="match status" value="1"/>
</dbReference>
<keyword evidence="3" id="KW-0804">Transcription</keyword>
<feature type="compositionally biased region" description="Basic residues" evidence="4">
    <location>
        <begin position="8"/>
        <end position="17"/>
    </location>
</feature>
<reference evidence="6" key="2">
    <citation type="submission" date="2013-12" db="EMBL/GenBank/DDBJ databases">
        <authorList>
            <person name="Yu Y."/>
            <person name="Lee S."/>
            <person name="de Baynast K."/>
            <person name="Wissotski M."/>
            <person name="Liu L."/>
            <person name="Talag J."/>
            <person name="Goicoechea J."/>
            <person name="Angelova A."/>
            <person name="Jetty R."/>
            <person name="Kudrna D."/>
            <person name="Golser W."/>
            <person name="Rivera L."/>
            <person name="Zhang J."/>
            <person name="Wing R."/>
        </authorList>
    </citation>
    <scope>NUCLEOTIDE SEQUENCE</scope>
</reference>
<dbReference type="eggNOG" id="ENOG502RXQS">
    <property type="taxonomic scope" value="Eukaryota"/>
</dbReference>
<dbReference type="GO" id="GO:0003700">
    <property type="term" value="F:DNA-binding transcription factor activity"/>
    <property type="evidence" value="ECO:0007669"/>
    <property type="project" value="InterPro"/>
</dbReference>
<feature type="compositionally biased region" description="Acidic residues" evidence="4">
    <location>
        <begin position="166"/>
        <end position="179"/>
    </location>
</feature>
<name>A0A0D9WJM3_9ORYZ</name>
<dbReference type="InterPro" id="IPR040356">
    <property type="entry name" value="SPEAR"/>
</dbReference>
<accession>A0A0D9WJM3</accession>
<keyword evidence="2" id="KW-0805">Transcription regulation</keyword>
<proteinExistence type="predicted"/>
<feature type="compositionally biased region" description="Low complexity" evidence="4">
    <location>
        <begin position="77"/>
        <end position="88"/>
    </location>
</feature>
<dbReference type="AlphaFoldDB" id="A0A0D9WJM3"/>
<evidence type="ECO:0000313" key="5">
    <source>
        <dbReference type="EnsemblPlants" id="LPERR05G21170.2"/>
    </source>
</evidence>
<reference evidence="5 6" key="1">
    <citation type="submission" date="2012-08" db="EMBL/GenBank/DDBJ databases">
        <title>Oryza genome evolution.</title>
        <authorList>
            <person name="Wing R.A."/>
        </authorList>
    </citation>
    <scope>NUCLEOTIDE SEQUENCE</scope>
</reference>
<evidence type="ECO:0000313" key="6">
    <source>
        <dbReference type="Proteomes" id="UP000032180"/>
    </source>
</evidence>
<feature type="region of interest" description="Disordered" evidence="4">
    <location>
        <begin position="53"/>
        <end position="89"/>
    </location>
</feature>
<feature type="region of interest" description="Disordered" evidence="4">
    <location>
        <begin position="1"/>
        <end position="39"/>
    </location>
</feature>
<dbReference type="Gramene" id="LPERR05G21170.2">
    <property type="protein sequence ID" value="LPERR05G21170.2"/>
    <property type="gene ID" value="LPERR05G21170"/>
</dbReference>
<dbReference type="HOGENOM" id="CLU_1463345_0_0_1"/>
<evidence type="ECO:0000256" key="2">
    <source>
        <dbReference type="ARBA" id="ARBA00023015"/>
    </source>
</evidence>